<dbReference type="Pfam" id="PF02367">
    <property type="entry name" value="TsaE"/>
    <property type="match status" value="1"/>
</dbReference>
<dbReference type="NCBIfam" id="TIGR00150">
    <property type="entry name" value="T6A_YjeE"/>
    <property type="match status" value="1"/>
</dbReference>
<comment type="caution">
    <text evidence="13">The sequence shown here is derived from an EMBL/GenBank/DDBJ whole genome shotgun (WGS) entry which is preliminary data.</text>
</comment>
<evidence type="ECO:0000313" key="13">
    <source>
        <dbReference type="EMBL" id="ROP43179.1"/>
    </source>
</evidence>
<dbReference type="PANTHER" id="PTHR33540">
    <property type="entry name" value="TRNA THREONYLCARBAMOYLADENOSINE BIOSYNTHESIS PROTEIN TSAE"/>
    <property type="match status" value="1"/>
</dbReference>
<evidence type="ECO:0000256" key="2">
    <source>
        <dbReference type="ARBA" id="ARBA00007599"/>
    </source>
</evidence>
<feature type="compositionally biased region" description="Basic and acidic residues" evidence="12">
    <location>
        <begin position="183"/>
        <end position="197"/>
    </location>
</feature>
<evidence type="ECO:0000256" key="6">
    <source>
        <dbReference type="ARBA" id="ARBA00022723"/>
    </source>
</evidence>
<reference evidence="13 14" key="1">
    <citation type="journal article" date="2015" name="Stand. Genomic Sci.">
        <title>Genomic Encyclopedia of Bacterial and Archaeal Type Strains, Phase III: the genomes of soil and plant-associated and newly described type strains.</title>
        <authorList>
            <person name="Whitman W.B."/>
            <person name="Woyke T."/>
            <person name="Klenk H.P."/>
            <person name="Zhou Y."/>
            <person name="Lilburn T.G."/>
            <person name="Beck B.J."/>
            <person name="De Vos P."/>
            <person name="Vandamme P."/>
            <person name="Eisen J.A."/>
            <person name="Garrity G."/>
            <person name="Hugenholtz P."/>
            <person name="Kyrpides N.C."/>
        </authorList>
    </citation>
    <scope>NUCLEOTIDE SEQUENCE [LARGE SCALE GENOMIC DNA]</scope>
    <source>
        <strain evidence="13 14">CECT 7306</strain>
    </source>
</reference>
<evidence type="ECO:0000256" key="8">
    <source>
        <dbReference type="ARBA" id="ARBA00022840"/>
    </source>
</evidence>
<name>A0A3N1HL46_9ACTN</name>
<dbReference type="Gene3D" id="3.40.50.300">
    <property type="entry name" value="P-loop containing nucleotide triphosphate hydrolases"/>
    <property type="match status" value="1"/>
</dbReference>
<dbReference type="FunCoup" id="A0A3N1HL46">
    <property type="interactions" value="79"/>
</dbReference>
<dbReference type="EMBL" id="RJKN01000004">
    <property type="protein sequence ID" value="ROP43179.1"/>
    <property type="molecule type" value="Genomic_DNA"/>
</dbReference>
<dbReference type="InParanoid" id="A0A3N1HL46"/>
<keyword evidence="8" id="KW-0067">ATP-binding</keyword>
<evidence type="ECO:0000256" key="3">
    <source>
        <dbReference type="ARBA" id="ARBA00019010"/>
    </source>
</evidence>
<dbReference type="GO" id="GO:0002949">
    <property type="term" value="P:tRNA threonylcarbamoyladenosine modification"/>
    <property type="evidence" value="ECO:0007669"/>
    <property type="project" value="InterPro"/>
</dbReference>
<evidence type="ECO:0000256" key="5">
    <source>
        <dbReference type="ARBA" id="ARBA00022694"/>
    </source>
</evidence>
<gene>
    <name evidence="13" type="ORF">EDC03_1776</name>
</gene>
<keyword evidence="4" id="KW-0963">Cytoplasm</keyword>
<comment type="function">
    <text evidence="10">Required for the formation of a threonylcarbamoyl group on adenosine at position 37 (t(6)A37) in tRNAs that read codons beginning with adenine. Is involved in the transfer of the threonylcarbamoyl moiety of threonylcarbamoyl-AMP (TC-AMP) to the N6 group of A37, together with TsaD and TsaB. TsaE seems to play an indirect role in the t(6)A biosynthesis pathway, possibly in regulating the core enzymatic function of TsaD.</text>
</comment>
<evidence type="ECO:0000313" key="14">
    <source>
        <dbReference type="Proteomes" id="UP000276232"/>
    </source>
</evidence>
<evidence type="ECO:0000256" key="11">
    <source>
        <dbReference type="ARBA" id="ARBA00032441"/>
    </source>
</evidence>
<feature type="region of interest" description="Disordered" evidence="12">
    <location>
        <begin position="173"/>
        <end position="197"/>
    </location>
</feature>
<dbReference type="GO" id="GO:0005737">
    <property type="term" value="C:cytoplasm"/>
    <property type="evidence" value="ECO:0007669"/>
    <property type="project" value="UniProtKB-SubCell"/>
</dbReference>
<dbReference type="OrthoDB" id="9800307at2"/>
<evidence type="ECO:0000256" key="7">
    <source>
        <dbReference type="ARBA" id="ARBA00022741"/>
    </source>
</evidence>
<dbReference type="SUPFAM" id="SSF52540">
    <property type="entry name" value="P-loop containing nucleoside triphosphate hydrolases"/>
    <property type="match status" value="1"/>
</dbReference>
<keyword evidence="9" id="KW-0460">Magnesium</keyword>
<dbReference type="InterPro" id="IPR003442">
    <property type="entry name" value="T6A_TsaE"/>
</dbReference>
<comment type="similarity">
    <text evidence="2">Belongs to the TsaE family.</text>
</comment>
<evidence type="ECO:0000256" key="12">
    <source>
        <dbReference type="SAM" id="MobiDB-lite"/>
    </source>
</evidence>
<keyword evidence="14" id="KW-1185">Reference proteome</keyword>
<dbReference type="GO" id="GO:0005524">
    <property type="term" value="F:ATP binding"/>
    <property type="evidence" value="ECO:0007669"/>
    <property type="project" value="UniProtKB-KW"/>
</dbReference>
<organism evidence="13 14">
    <name type="scientific">Pseudokineococcus lusitanus</name>
    <dbReference type="NCBI Taxonomy" id="763993"/>
    <lineage>
        <taxon>Bacteria</taxon>
        <taxon>Bacillati</taxon>
        <taxon>Actinomycetota</taxon>
        <taxon>Actinomycetes</taxon>
        <taxon>Kineosporiales</taxon>
        <taxon>Kineosporiaceae</taxon>
        <taxon>Pseudokineococcus</taxon>
    </lineage>
</organism>
<accession>A0A3N1HL46</accession>
<keyword evidence="5" id="KW-0819">tRNA processing</keyword>
<dbReference type="GO" id="GO:0046872">
    <property type="term" value="F:metal ion binding"/>
    <property type="evidence" value="ECO:0007669"/>
    <property type="project" value="UniProtKB-KW"/>
</dbReference>
<dbReference type="PANTHER" id="PTHR33540:SF2">
    <property type="entry name" value="TRNA THREONYLCARBAMOYLADENOSINE BIOSYNTHESIS PROTEIN TSAE"/>
    <property type="match status" value="1"/>
</dbReference>
<evidence type="ECO:0000256" key="1">
    <source>
        <dbReference type="ARBA" id="ARBA00004496"/>
    </source>
</evidence>
<protein>
    <recommendedName>
        <fullName evidence="3">tRNA threonylcarbamoyladenosine biosynthesis protein TsaE</fullName>
    </recommendedName>
    <alternativeName>
        <fullName evidence="11">t(6)A37 threonylcarbamoyladenosine biosynthesis protein TsaE</fullName>
    </alternativeName>
</protein>
<keyword evidence="7" id="KW-0547">Nucleotide-binding</keyword>
<evidence type="ECO:0000256" key="10">
    <source>
        <dbReference type="ARBA" id="ARBA00024908"/>
    </source>
</evidence>
<evidence type="ECO:0000256" key="9">
    <source>
        <dbReference type="ARBA" id="ARBA00022842"/>
    </source>
</evidence>
<keyword evidence="6" id="KW-0479">Metal-binding</keyword>
<dbReference type="AlphaFoldDB" id="A0A3N1HL46"/>
<sequence length="197" mass="20236">MTGSAAGSPEVVEVVVDLPTADATTDLGRLCGRLVRAGDLLVLSGDLGAGKTTLTKGLGEGLGVRGPVTSPTFVVARLHPSTVGGPPLVHVDAYRLGGALELDDLDLGTELEEAVVVVEWGSGLVEHLAEQRLEVALGRDDGDADAVLAGTADVDEARRAVLRGTGPRWSGLAADLGVASDDAPGRRPHETDRNRLP</sequence>
<dbReference type="RefSeq" id="WP_123379873.1">
    <property type="nucleotide sequence ID" value="NZ_RJKN01000004.1"/>
</dbReference>
<proteinExistence type="inferred from homology"/>
<evidence type="ECO:0000256" key="4">
    <source>
        <dbReference type="ARBA" id="ARBA00022490"/>
    </source>
</evidence>
<dbReference type="Proteomes" id="UP000276232">
    <property type="component" value="Unassembled WGS sequence"/>
</dbReference>
<comment type="subcellular location">
    <subcellularLocation>
        <location evidence="1">Cytoplasm</location>
    </subcellularLocation>
</comment>
<dbReference type="InterPro" id="IPR027417">
    <property type="entry name" value="P-loop_NTPase"/>
</dbReference>